<dbReference type="GO" id="GO:0006508">
    <property type="term" value="P:proteolysis"/>
    <property type="evidence" value="ECO:0007669"/>
    <property type="project" value="UniProtKB-KW"/>
</dbReference>
<sequence length="204" mass="22198">MKFFGTGFVYSTDGYAITAAHVINAIYEKDDIDNLNVFFPATGNSRKIRAKIVVESQKHDLSIIKLTGSNFNYVDLGDSSKVEDGQSIALCGYPYGPVFGLYPTTHTGIISNISPMAIPVQNTSFLTNRMITALNDPYTIFQLDCTAFPGNSGGPLFLPETGEVIGVLNSAFVKITKENKQVSTGISYAIPINYAKELMESSKK</sequence>
<name>A0A0B0EJN6_9BACT</name>
<organism evidence="4 5">
    <name type="scientific">Candidatus Scalindua brodae</name>
    <dbReference type="NCBI Taxonomy" id="237368"/>
    <lineage>
        <taxon>Bacteria</taxon>
        <taxon>Pseudomonadati</taxon>
        <taxon>Planctomycetota</taxon>
        <taxon>Candidatus Brocadiia</taxon>
        <taxon>Candidatus Brocadiales</taxon>
        <taxon>Candidatus Scalinduaceae</taxon>
        <taxon>Candidatus Scalindua</taxon>
    </lineage>
</organism>
<evidence type="ECO:0000256" key="1">
    <source>
        <dbReference type="ARBA" id="ARBA00010541"/>
    </source>
</evidence>
<proteinExistence type="inferred from homology"/>
<dbReference type="InterPro" id="IPR051201">
    <property type="entry name" value="Chloro_Bact_Ser_Proteases"/>
</dbReference>
<dbReference type="AlphaFoldDB" id="A0A0B0EJN6"/>
<dbReference type="GO" id="GO:0008233">
    <property type="term" value="F:peptidase activity"/>
    <property type="evidence" value="ECO:0007669"/>
    <property type="project" value="UniProtKB-KW"/>
</dbReference>
<keyword evidence="3" id="KW-0378">Hydrolase</keyword>
<comment type="similarity">
    <text evidence="1">Belongs to the peptidase S1C family.</text>
</comment>
<dbReference type="Pfam" id="PF13365">
    <property type="entry name" value="Trypsin_2"/>
    <property type="match status" value="1"/>
</dbReference>
<evidence type="ECO:0000256" key="3">
    <source>
        <dbReference type="ARBA" id="ARBA00022801"/>
    </source>
</evidence>
<gene>
    <name evidence="4" type="ORF">SCABRO_01030</name>
</gene>
<accession>A0A0B0EJN6</accession>
<dbReference type="SUPFAM" id="SSF50494">
    <property type="entry name" value="Trypsin-like serine proteases"/>
    <property type="match status" value="1"/>
</dbReference>
<dbReference type="EMBL" id="JRYO01000067">
    <property type="protein sequence ID" value="KHE93267.1"/>
    <property type="molecule type" value="Genomic_DNA"/>
</dbReference>
<comment type="caution">
    <text evidence="4">The sequence shown here is derived from an EMBL/GenBank/DDBJ whole genome shotgun (WGS) entry which is preliminary data.</text>
</comment>
<evidence type="ECO:0000313" key="5">
    <source>
        <dbReference type="Proteomes" id="UP000030652"/>
    </source>
</evidence>
<evidence type="ECO:0000313" key="4">
    <source>
        <dbReference type="EMBL" id="KHE93267.1"/>
    </source>
</evidence>
<dbReference type="InterPro" id="IPR009003">
    <property type="entry name" value="Peptidase_S1_PA"/>
</dbReference>
<reference evidence="4 5" key="1">
    <citation type="submission" date="2014-10" db="EMBL/GenBank/DDBJ databases">
        <title>Draft genome of anammox bacterium scalindua brodae, obtained using differential coverage binning of sequence data from two enrichment reactors.</title>
        <authorList>
            <person name="Speth D.R."/>
            <person name="Russ L."/>
            <person name="Kartal B."/>
            <person name="Op den Camp H.J."/>
            <person name="Dutilh B.E."/>
            <person name="Jetten M.S."/>
        </authorList>
    </citation>
    <scope>NUCLEOTIDE SEQUENCE [LARGE SCALE GENOMIC DNA]</scope>
    <source>
        <strain evidence="4">RU1</strain>
    </source>
</reference>
<dbReference type="eggNOG" id="COG0265">
    <property type="taxonomic scope" value="Bacteria"/>
</dbReference>
<evidence type="ECO:0000256" key="2">
    <source>
        <dbReference type="ARBA" id="ARBA00022670"/>
    </source>
</evidence>
<dbReference type="Proteomes" id="UP000030652">
    <property type="component" value="Unassembled WGS sequence"/>
</dbReference>
<dbReference type="InterPro" id="IPR043504">
    <property type="entry name" value="Peptidase_S1_PA_chymotrypsin"/>
</dbReference>
<dbReference type="Gene3D" id="2.40.10.10">
    <property type="entry name" value="Trypsin-like serine proteases"/>
    <property type="match status" value="2"/>
</dbReference>
<dbReference type="PANTHER" id="PTHR43343">
    <property type="entry name" value="PEPTIDASE S12"/>
    <property type="match status" value="1"/>
</dbReference>
<keyword evidence="2 4" id="KW-0645">Protease</keyword>
<dbReference type="PANTHER" id="PTHR43343:SF3">
    <property type="entry name" value="PROTEASE DO-LIKE 8, CHLOROPLASTIC"/>
    <property type="match status" value="1"/>
</dbReference>
<protein>
    <submittedName>
        <fullName evidence="4">Protease</fullName>
    </submittedName>
</protein>